<dbReference type="InterPro" id="IPR051706">
    <property type="entry name" value="Glycosyltransferase_domain"/>
</dbReference>
<dbReference type="InterPro" id="IPR029044">
    <property type="entry name" value="Nucleotide-diphossugar_trans"/>
</dbReference>
<evidence type="ECO:0000313" key="4">
    <source>
        <dbReference type="Proteomes" id="UP001438707"/>
    </source>
</evidence>
<accession>A0AAW1S9Q7</accession>
<protein>
    <submittedName>
        <fullName evidence="3">Uncharacterized protein</fullName>
    </submittedName>
</protein>
<dbReference type="Gene3D" id="3.90.550.20">
    <property type="match status" value="1"/>
</dbReference>
<dbReference type="InterPro" id="IPR007577">
    <property type="entry name" value="GlycoTrfase_DXD_sugar-bd_CS"/>
</dbReference>
<comment type="caution">
    <text evidence="3">The sequence shown here is derived from an EMBL/GenBank/DDBJ whole genome shotgun (WGS) entry which is preliminary data.</text>
</comment>
<dbReference type="GO" id="GO:0016020">
    <property type="term" value="C:membrane"/>
    <property type="evidence" value="ECO:0007669"/>
    <property type="project" value="GOC"/>
</dbReference>
<evidence type="ECO:0000256" key="2">
    <source>
        <dbReference type="SAM" id="SignalP"/>
    </source>
</evidence>
<dbReference type="EMBL" id="JALJOS010000002">
    <property type="protein sequence ID" value="KAK9842969.1"/>
    <property type="molecule type" value="Genomic_DNA"/>
</dbReference>
<evidence type="ECO:0000313" key="3">
    <source>
        <dbReference type="EMBL" id="KAK9842969.1"/>
    </source>
</evidence>
<dbReference type="GO" id="GO:0051999">
    <property type="term" value="P:mannosyl-inositol phosphorylceramide biosynthetic process"/>
    <property type="evidence" value="ECO:0007669"/>
    <property type="project" value="TreeGrafter"/>
</dbReference>
<feature type="chain" id="PRO_5043766291" evidence="2">
    <location>
        <begin position="22"/>
        <end position="346"/>
    </location>
</feature>
<dbReference type="GO" id="GO:0000030">
    <property type="term" value="F:mannosyltransferase activity"/>
    <property type="evidence" value="ECO:0007669"/>
    <property type="project" value="TreeGrafter"/>
</dbReference>
<dbReference type="PANTHER" id="PTHR32385">
    <property type="entry name" value="MANNOSYL PHOSPHORYLINOSITOL CERAMIDE SYNTHASE"/>
    <property type="match status" value="1"/>
</dbReference>
<proteinExistence type="predicted"/>
<dbReference type="Pfam" id="PF04488">
    <property type="entry name" value="Gly_transf_sug"/>
    <property type="match status" value="1"/>
</dbReference>
<dbReference type="PANTHER" id="PTHR32385:SF15">
    <property type="entry name" value="INOSITOL PHOSPHOCERAMIDE MANNOSYLTRANSFERASE 1"/>
    <property type="match status" value="1"/>
</dbReference>
<dbReference type="Proteomes" id="UP001438707">
    <property type="component" value="Unassembled WGS sequence"/>
</dbReference>
<keyword evidence="4" id="KW-1185">Reference proteome</keyword>
<dbReference type="SUPFAM" id="SSF53448">
    <property type="entry name" value="Nucleotide-diphospho-sugar transferases"/>
    <property type="match status" value="1"/>
</dbReference>
<keyword evidence="1" id="KW-0808">Transferase</keyword>
<sequence>MPRLTALLAFCSLRLAGHALAQPVAESSSGVTSQLHSLFFGPNLQQDVQADRIPKILHHVYLAGEKELRAATHRPEPPMRIEWSESCVLQHDGWQVMFWDMPAVLRLLQDHYPWFLRTFQSYRRRVQQGDAIRYFILNTHGGLYMDLDVECYRSTASFLRGFDVVLNVELGNKVTVTNAVMASIPNATLWKHVFMLLRDIAKVQRNDLEADVVQSTGPWMLTDVLKGYLTLEGDSSAGEYLHPARNITSGQEPAGPLNEVIKVYEVGTWFTPCIFDDERCHEELARNRTAGIVDLQRIAGYHRYQGTWKPCMGECFKQKDHRNKGEQEPLQGVIKPARKFARQLGG</sequence>
<gene>
    <name evidence="3" type="ORF">WJX74_004991</name>
</gene>
<name>A0AAW1S9Q7_9CHLO</name>
<feature type="signal peptide" evidence="2">
    <location>
        <begin position="1"/>
        <end position="21"/>
    </location>
</feature>
<reference evidence="3 4" key="1">
    <citation type="journal article" date="2024" name="Nat. Commun.">
        <title>Phylogenomics reveals the evolutionary origins of lichenization in chlorophyte algae.</title>
        <authorList>
            <person name="Puginier C."/>
            <person name="Libourel C."/>
            <person name="Otte J."/>
            <person name="Skaloud P."/>
            <person name="Haon M."/>
            <person name="Grisel S."/>
            <person name="Petersen M."/>
            <person name="Berrin J.G."/>
            <person name="Delaux P.M."/>
            <person name="Dal Grande F."/>
            <person name="Keller J."/>
        </authorList>
    </citation>
    <scope>NUCLEOTIDE SEQUENCE [LARGE SCALE GENOMIC DNA]</scope>
    <source>
        <strain evidence="3 4">SAG 2145</strain>
    </source>
</reference>
<dbReference type="AlphaFoldDB" id="A0AAW1S9Q7"/>
<evidence type="ECO:0000256" key="1">
    <source>
        <dbReference type="ARBA" id="ARBA00022679"/>
    </source>
</evidence>
<keyword evidence="2" id="KW-0732">Signal</keyword>
<organism evidence="3 4">
    <name type="scientific">Apatococcus lobatus</name>
    <dbReference type="NCBI Taxonomy" id="904363"/>
    <lineage>
        <taxon>Eukaryota</taxon>
        <taxon>Viridiplantae</taxon>
        <taxon>Chlorophyta</taxon>
        <taxon>core chlorophytes</taxon>
        <taxon>Trebouxiophyceae</taxon>
        <taxon>Chlorellales</taxon>
        <taxon>Chlorellaceae</taxon>
        <taxon>Apatococcus</taxon>
    </lineage>
</organism>